<feature type="non-terminal residue" evidence="2">
    <location>
        <position position="1"/>
    </location>
</feature>
<protein>
    <submittedName>
        <fullName evidence="2">Uncharacterized protein</fullName>
    </submittedName>
</protein>
<sequence length="58" mass="6342">RQADPEQAQPEPEGMDTEADTCMLNASNNDVPILQAQTYPIPSPLKQSNSESKDDIDP</sequence>
<dbReference type="Proteomes" id="UP000265520">
    <property type="component" value="Unassembled WGS sequence"/>
</dbReference>
<feature type="compositionally biased region" description="Polar residues" evidence="1">
    <location>
        <begin position="38"/>
        <end position="50"/>
    </location>
</feature>
<evidence type="ECO:0000313" key="2">
    <source>
        <dbReference type="EMBL" id="MCI89607.1"/>
    </source>
</evidence>
<dbReference type="EMBL" id="LXQA011223802">
    <property type="protein sequence ID" value="MCI89607.1"/>
    <property type="molecule type" value="Genomic_DNA"/>
</dbReference>
<evidence type="ECO:0000313" key="3">
    <source>
        <dbReference type="Proteomes" id="UP000265520"/>
    </source>
</evidence>
<comment type="caution">
    <text evidence="2">The sequence shown here is derived from an EMBL/GenBank/DDBJ whole genome shotgun (WGS) entry which is preliminary data.</text>
</comment>
<dbReference type="AlphaFoldDB" id="A0A392VNZ8"/>
<accession>A0A392VNZ8</accession>
<proteinExistence type="predicted"/>
<feature type="region of interest" description="Disordered" evidence="1">
    <location>
        <begin position="38"/>
        <end position="58"/>
    </location>
</feature>
<reference evidence="2 3" key="1">
    <citation type="journal article" date="2018" name="Front. Plant Sci.">
        <title>Red Clover (Trifolium pratense) and Zigzag Clover (T. medium) - A Picture of Genomic Similarities and Differences.</title>
        <authorList>
            <person name="Dluhosova J."/>
            <person name="Istvanek J."/>
            <person name="Nedelnik J."/>
            <person name="Repkova J."/>
        </authorList>
    </citation>
    <scope>NUCLEOTIDE SEQUENCE [LARGE SCALE GENOMIC DNA]</scope>
    <source>
        <strain evidence="3">cv. 10/8</strain>
        <tissue evidence="2">Leaf</tissue>
    </source>
</reference>
<organism evidence="2 3">
    <name type="scientific">Trifolium medium</name>
    <dbReference type="NCBI Taxonomy" id="97028"/>
    <lineage>
        <taxon>Eukaryota</taxon>
        <taxon>Viridiplantae</taxon>
        <taxon>Streptophyta</taxon>
        <taxon>Embryophyta</taxon>
        <taxon>Tracheophyta</taxon>
        <taxon>Spermatophyta</taxon>
        <taxon>Magnoliopsida</taxon>
        <taxon>eudicotyledons</taxon>
        <taxon>Gunneridae</taxon>
        <taxon>Pentapetalae</taxon>
        <taxon>rosids</taxon>
        <taxon>fabids</taxon>
        <taxon>Fabales</taxon>
        <taxon>Fabaceae</taxon>
        <taxon>Papilionoideae</taxon>
        <taxon>50 kb inversion clade</taxon>
        <taxon>NPAAA clade</taxon>
        <taxon>Hologalegina</taxon>
        <taxon>IRL clade</taxon>
        <taxon>Trifolieae</taxon>
        <taxon>Trifolium</taxon>
    </lineage>
</organism>
<evidence type="ECO:0000256" key="1">
    <source>
        <dbReference type="SAM" id="MobiDB-lite"/>
    </source>
</evidence>
<name>A0A392VNZ8_9FABA</name>
<keyword evidence="3" id="KW-1185">Reference proteome</keyword>